<comment type="caution">
    <text evidence="1">The sequence shown here is derived from an EMBL/GenBank/DDBJ whole genome shotgun (WGS) entry which is preliminary data.</text>
</comment>
<name>A0A6L6PGK3_9BURK</name>
<dbReference type="EMBL" id="WNKY01000007">
    <property type="protein sequence ID" value="MTV37707.1"/>
    <property type="molecule type" value="Genomic_DNA"/>
</dbReference>
<evidence type="ECO:0000313" key="2">
    <source>
        <dbReference type="Proteomes" id="UP000475582"/>
    </source>
</evidence>
<dbReference type="AlphaFoldDB" id="A0A6L6PGK3"/>
<keyword evidence="2" id="KW-1185">Reference proteome</keyword>
<gene>
    <name evidence="1" type="ORF">GM676_08925</name>
</gene>
<accession>A0A6L6PGK3</accession>
<dbReference type="OrthoDB" id="9988808at2"/>
<organism evidence="1 2">
    <name type="scientific">Duganella radicis</name>
    <dbReference type="NCBI Taxonomy" id="551988"/>
    <lineage>
        <taxon>Bacteria</taxon>
        <taxon>Pseudomonadati</taxon>
        <taxon>Pseudomonadota</taxon>
        <taxon>Betaproteobacteria</taxon>
        <taxon>Burkholderiales</taxon>
        <taxon>Oxalobacteraceae</taxon>
        <taxon>Telluria group</taxon>
        <taxon>Duganella</taxon>
    </lineage>
</organism>
<reference evidence="1 2" key="1">
    <citation type="submission" date="2019-11" db="EMBL/GenBank/DDBJ databases">
        <title>Type strains purchased from KCTC, JCM and DSMZ.</title>
        <authorList>
            <person name="Lu H."/>
        </authorList>
    </citation>
    <scope>NUCLEOTIDE SEQUENCE [LARGE SCALE GENOMIC DNA]</scope>
    <source>
        <strain evidence="1 2">KCTC 22382</strain>
    </source>
</reference>
<evidence type="ECO:0000313" key="1">
    <source>
        <dbReference type="EMBL" id="MTV37707.1"/>
    </source>
</evidence>
<proteinExistence type="predicted"/>
<sequence>MRPGSWADFIALALPELRAQGILAPARAQDASPVTLRERIYPGHKRALDSHRASQFRKLQD</sequence>
<dbReference type="RefSeq" id="WP_155463185.1">
    <property type="nucleotide sequence ID" value="NZ_WNKY01000007.1"/>
</dbReference>
<protein>
    <submittedName>
        <fullName evidence="1">Uncharacterized protein</fullName>
    </submittedName>
</protein>
<dbReference type="Proteomes" id="UP000475582">
    <property type="component" value="Unassembled WGS sequence"/>
</dbReference>